<evidence type="ECO:0000256" key="7">
    <source>
        <dbReference type="SAM" id="Phobius"/>
    </source>
</evidence>
<feature type="transmembrane region" description="Helical" evidence="7">
    <location>
        <begin position="531"/>
        <end position="553"/>
    </location>
</feature>
<feature type="transmembrane region" description="Helical" evidence="7">
    <location>
        <begin position="497"/>
        <end position="519"/>
    </location>
</feature>
<protein>
    <submittedName>
        <fullName evidence="8">POT family proton-dependent oligopeptide transporter</fullName>
    </submittedName>
</protein>
<feature type="transmembrane region" description="Helical" evidence="7">
    <location>
        <begin position="309"/>
        <end position="326"/>
    </location>
</feature>
<evidence type="ECO:0000256" key="3">
    <source>
        <dbReference type="ARBA" id="ARBA00022692"/>
    </source>
</evidence>
<feature type="transmembrane region" description="Helical" evidence="7">
    <location>
        <begin position="93"/>
        <end position="110"/>
    </location>
</feature>
<dbReference type="InterPro" id="IPR018456">
    <property type="entry name" value="PTR2_symporter_CS"/>
</dbReference>
<evidence type="ECO:0000256" key="1">
    <source>
        <dbReference type="ARBA" id="ARBA00004141"/>
    </source>
</evidence>
<dbReference type="RefSeq" id="WP_133816533.1">
    <property type="nucleotide sequence ID" value="NZ_SNZH01000001.1"/>
</dbReference>
<feature type="transmembrane region" description="Helical" evidence="7">
    <location>
        <begin position="271"/>
        <end position="297"/>
    </location>
</feature>
<feature type="transmembrane region" description="Helical" evidence="7">
    <location>
        <begin position="130"/>
        <end position="148"/>
    </location>
</feature>
<dbReference type="AlphaFoldDB" id="A0A4R6Z957"/>
<dbReference type="PROSITE" id="PS01022">
    <property type="entry name" value="PTR2_1"/>
    <property type="match status" value="1"/>
</dbReference>
<evidence type="ECO:0000256" key="4">
    <source>
        <dbReference type="ARBA" id="ARBA00022856"/>
    </source>
</evidence>
<dbReference type="EMBL" id="SNZH01000001">
    <property type="protein sequence ID" value="TDR48403.1"/>
    <property type="molecule type" value="Genomic_DNA"/>
</dbReference>
<name>A0A4R6Z957_9GAMM</name>
<feature type="transmembrane region" description="Helical" evidence="7">
    <location>
        <begin position="432"/>
        <end position="453"/>
    </location>
</feature>
<dbReference type="Proteomes" id="UP000295293">
    <property type="component" value="Unassembled WGS sequence"/>
</dbReference>
<dbReference type="NCBIfam" id="TIGR00924">
    <property type="entry name" value="yjdL_sub1_fam"/>
    <property type="match status" value="1"/>
</dbReference>
<feature type="transmembrane region" description="Helical" evidence="7">
    <location>
        <begin position="244"/>
        <end position="265"/>
    </location>
</feature>
<feature type="transmembrane region" description="Helical" evidence="7">
    <location>
        <begin position="169"/>
        <end position="191"/>
    </location>
</feature>
<keyword evidence="3 7" id="KW-0812">Transmembrane</keyword>
<feature type="transmembrane region" description="Helical" evidence="7">
    <location>
        <begin position="66"/>
        <end position="84"/>
    </location>
</feature>
<dbReference type="GO" id="GO:0016020">
    <property type="term" value="C:membrane"/>
    <property type="evidence" value="ECO:0007669"/>
    <property type="project" value="UniProtKB-SubCell"/>
</dbReference>
<keyword evidence="4" id="KW-0813">Transport</keyword>
<feature type="transmembrane region" description="Helical" evidence="7">
    <location>
        <begin position="465"/>
        <end position="485"/>
    </location>
</feature>
<feature type="transmembrane region" description="Helical" evidence="7">
    <location>
        <begin position="405"/>
        <end position="426"/>
    </location>
</feature>
<dbReference type="OrthoDB" id="9772725at2"/>
<keyword evidence="4" id="KW-0571">Peptide transport</keyword>
<evidence type="ECO:0000313" key="9">
    <source>
        <dbReference type="Proteomes" id="UP000295293"/>
    </source>
</evidence>
<proteinExistence type="inferred from homology"/>
<accession>A0A4R6Z957</accession>
<evidence type="ECO:0000313" key="8">
    <source>
        <dbReference type="EMBL" id="TDR48403.1"/>
    </source>
</evidence>
<dbReference type="InterPro" id="IPR036259">
    <property type="entry name" value="MFS_trans_sf"/>
</dbReference>
<dbReference type="Pfam" id="PF00854">
    <property type="entry name" value="PTR2"/>
    <property type="match status" value="2"/>
</dbReference>
<keyword evidence="6 7" id="KW-0472">Membrane</keyword>
<dbReference type="CDD" id="cd17346">
    <property type="entry name" value="MFS_DtpA_like"/>
    <property type="match status" value="1"/>
</dbReference>
<evidence type="ECO:0000256" key="2">
    <source>
        <dbReference type="ARBA" id="ARBA00005982"/>
    </source>
</evidence>
<keyword evidence="4" id="KW-0653">Protein transport</keyword>
<dbReference type="InterPro" id="IPR005279">
    <property type="entry name" value="Dipep/tripep_permease"/>
</dbReference>
<dbReference type="InterPro" id="IPR000109">
    <property type="entry name" value="POT_fam"/>
</dbReference>
<feature type="transmembrane region" description="Helical" evidence="7">
    <location>
        <begin position="373"/>
        <end position="393"/>
    </location>
</feature>
<organism evidence="8 9">
    <name type="scientific">Tahibacter aquaticus</name>
    <dbReference type="NCBI Taxonomy" id="520092"/>
    <lineage>
        <taxon>Bacteria</taxon>
        <taxon>Pseudomonadati</taxon>
        <taxon>Pseudomonadota</taxon>
        <taxon>Gammaproteobacteria</taxon>
        <taxon>Lysobacterales</taxon>
        <taxon>Rhodanobacteraceae</taxon>
        <taxon>Tahibacter</taxon>
    </lineage>
</organism>
<dbReference type="Gene3D" id="1.20.1250.20">
    <property type="entry name" value="MFS general substrate transporter like domains"/>
    <property type="match status" value="2"/>
</dbReference>
<feature type="transmembrane region" description="Helical" evidence="7">
    <location>
        <begin position="573"/>
        <end position="600"/>
    </location>
</feature>
<evidence type="ECO:0000256" key="6">
    <source>
        <dbReference type="ARBA" id="ARBA00023136"/>
    </source>
</evidence>
<gene>
    <name evidence="8" type="ORF">DFR29_10121</name>
</gene>
<reference evidence="8 9" key="1">
    <citation type="submission" date="2019-03" db="EMBL/GenBank/DDBJ databases">
        <title>Genomic Encyclopedia of Type Strains, Phase IV (KMG-IV): sequencing the most valuable type-strain genomes for metagenomic binning, comparative biology and taxonomic classification.</title>
        <authorList>
            <person name="Goeker M."/>
        </authorList>
    </citation>
    <scope>NUCLEOTIDE SEQUENCE [LARGE SCALE GENOMIC DNA]</scope>
    <source>
        <strain evidence="8 9">DSM 21667</strain>
    </source>
</reference>
<dbReference type="GO" id="GO:1904680">
    <property type="term" value="F:peptide transmembrane transporter activity"/>
    <property type="evidence" value="ECO:0007669"/>
    <property type="project" value="InterPro"/>
</dbReference>
<comment type="similarity">
    <text evidence="2">Belongs to the major facilitator superfamily. Proton-dependent oligopeptide transporter (POT/PTR) (TC 2.A.17) family.</text>
</comment>
<comment type="caution">
    <text evidence="8">The sequence shown here is derived from an EMBL/GenBank/DDBJ whole genome shotgun (WGS) entry which is preliminary data.</text>
</comment>
<feature type="transmembrane region" description="Helical" evidence="7">
    <location>
        <begin position="38"/>
        <end position="54"/>
    </location>
</feature>
<dbReference type="GO" id="GO:0006857">
    <property type="term" value="P:oligopeptide transport"/>
    <property type="evidence" value="ECO:0007669"/>
    <property type="project" value="InterPro"/>
</dbReference>
<comment type="subcellular location">
    <subcellularLocation>
        <location evidence="1">Membrane</location>
        <topology evidence="1">Multi-pass membrane protein</topology>
    </subcellularLocation>
</comment>
<keyword evidence="9" id="KW-1185">Reference proteome</keyword>
<dbReference type="PANTHER" id="PTHR11654">
    <property type="entry name" value="OLIGOPEPTIDE TRANSPORTER-RELATED"/>
    <property type="match status" value="1"/>
</dbReference>
<sequence length="608" mass="65765">MSSAAISTPQASLPASDNFLGHPKGVYVCFFTEMWERFSFYGMKALLLLYLLQHHKFGDKVGLDVLGAYGGLVYCLPVIGGMLADRWLGMRKAVVFGGLLLVLGHAGMAIEGHEARLVDGVMQRDSGALLAFYFSLSLIIMGVGFLKPNISTIVGKLYAPDDPRRDSGFALFYAGINFGSLLASIICGYLGQTLGWSYGFGIAGIGMLLGLLQFLWGQKYLRGHAEPPAPERLRERVGLLPREWLIYLTAVAGLLPVAGLMWAVANGAFSLGGVISPALALMLLMMLGVLVWFVWFLATQCTRIQRDQMLALMAMIFMCLVFFTLYEQTYGSWVTFTDRLLTKDVLPALVQPTPELVWGNDWGANLSLFVRTAPWSLVALLLAPAAFVVAARLSDRDAASRAPQYLFGLVVVVTLLLLLRDCVVLPQTAGSLTYLGALFLVLLAPLFSGLWGWLDRRGADPSKPVKSAVGLLLGGLSFLPLLWAAQHAGATGVQASVWWLVLAYFILELGEMCLSPVGLSAVSQLSVPRVVSLMMGTWFLATAFSETLAAQFGKLAAIEIPEGETLSFVDAGASYAHLFLVMLIIGVACGLLALVAAPLLRRLMHGVR</sequence>
<dbReference type="SUPFAM" id="SSF103473">
    <property type="entry name" value="MFS general substrate transporter"/>
    <property type="match status" value="1"/>
</dbReference>
<evidence type="ECO:0000256" key="5">
    <source>
        <dbReference type="ARBA" id="ARBA00022989"/>
    </source>
</evidence>
<feature type="transmembrane region" description="Helical" evidence="7">
    <location>
        <begin position="197"/>
        <end position="216"/>
    </location>
</feature>
<keyword evidence="5 7" id="KW-1133">Transmembrane helix</keyword>